<sequence length="59" mass="6909">MILTKIKIPFELKGIIFFSKNFPPLEGRRKFFEFLSGWFINPALSVLGSRRPKKLKPKT</sequence>
<evidence type="ECO:0000313" key="2">
    <source>
        <dbReference type="Proteomes" id="UP000028623"/>
    </source>
</evidence>
<keyword evidence="2" id="KW-1185">Reference proteome</keyword>
<proteinExistence type="predicted"/>
<dbReference type="Proteomes" id="UP000028623">
    <property type="component" value="Unassembled WGS sequence"/>
</dbReference>
<gene>
    <name evidence="1" type="ORF">IO89_01230</name>
</gene>
<organism evidence="1 2">
    <name type="scientific">Epilithonimonas lactis</name>
    <dbReference type="NCBI Taxonomy" id="421072"/>
    <lineage>
        <taxon>Bacteria</taxon>
        <taxon>Pseudomonadati</taxon>
        <taxon>Bacteroidota</taxon>
        <taxon>Flavobacteriia</taxon>
        <taxon>Flavobacteriales</taxon>
        <taxon>Weeksellaceae</taxon>
        <taxon>Chryseobacterium group</taxon>
        <taxon>Epilithonimonas</taxon>
    </lineage>
</organism>
<evidence type="ECO:0000313" key="1">
    <source>
        <dbReference type="EMBL" id="KFC23244.1"/>
    </source>
</evidence>
<dbReference type="AlphaFoldDB" id="A0A085BL99"/>
<comment type="caution">
    <text evidence="1">The sequence shown here is derived from an EMBL/GenBank/DDBJ whole genome shotgun (WGS) entry which is preliminary data.</text>
</comment>
<reference evidence="1 2" key="1">
    <citation type="submission" date="2014-07" db="EMBL/GenBank/DDBJ databases">
        <title>Epilithonimonas lactis LMG 22401 Genome.</title>
        <authorList>
            <person name="Pipes S.E."/>
            <person name="Stropko S.J."/>
        </authorList>
    </citation>
    <scope>NUCLEOTIDE SEQUENCE [LARGE SCALE GENOMIC DNA]</scope>
    <source>
        <strain evidence="1 2">LMG 24401</strain>
    </source>
</reference>
<name>A0A085BL99_9FLAO</name>
<dbReference type="EMBL" id="JPLY01000001">
    <property type="protein sequence ID" value="KFC23244.1"/>
    <property type="molecule type" value="Genomic_DNA"/>
</dbReference>
<accession>A0A085BL99</accession>
<protein>
    <submittedName>
        <fullName evidence="1">Uncharacterized protein</fullName>
    </submittedName>
</protein>